<gene>
    <name evidence="1" type="ORF">J2851_000219</name>
</gene>
<organism evidence="1 2">
    <name type="scientific">Azospirillum rugosum</name>
    <dbReference type="NCBI Taxonomy" id="416170"/>
    <lineage>
        <taxon>Bacteria</taxon>
        <taxon>Pseudomonadati</taxon>
        <taxon>Pseudomonadota</taxon>
        <taxon>Alphaproteobacteria</taxon>
        <taxon>Rhodospirillales</taxon>
        <taxon>Azospirillaceae</taxon>
        <taxon>Azospirillum</taxon>
    </lineage>
</organism>
<accession>A0ABS4SEW2</accession>
<evidence type="ECO:0008006" key="3">
    <source>
        <dbReference type="Google" id="ProtNLM"/>
    </source>
</evidence>
<dbReference type="RefSeq" id="WP_246500338.1">
    <property type="nucleotide sequence ID" value="NZ_JAGINP010000001.1"/>
</dbReference>
<dbReference type="Proteomes" id="UP000781958">
    <property type="component" value="Unassembled WGS sequence"/>
</dbReference>
<name>A0ABS4SEW2_9PROT</name>
<sequence>MTGLLLASCATGPDPQVARRAQSEMLGMPKERLLACAGVPARQATAGGKEYFTYVERPAVAAGPGTSIGIGGFGGSSSGVGVGLGFGLPVGGYSSGNGCEATFVLGGGVVEQVSYPASSELSACTPIVQNCIPPGPR</sequence>
<reference evidence="1 2" key="1">
    <citation type="submission" date="2021-03" db="EMBL/GenBank/DDBJ databases">
        <title>Genomic Encyclopedia of Type Strains, Phase III (KMG-III): the genomes of soil and plant-associated and newly described type strains.</title>
        <authorList>
            <person name="Whitman W."/>
        </authorList>
    </citation>
    <scope>NUCLEOTIDE SEQUENCE [LARGE SCALE GENOMIC DNA]</scope>
    <source>
        <strain evidence="1 2">IMMIB AFH-6</strain>
    </source>
</reference>
<protein>
    <recommendedName>
        <fullName evidence="3">Lipoprotein</fullName>
    </recommendedName>
</protein>
<proteinExistence type="predicted"/>
<dbReference type="EMBL" id="JAGINP010000001">
    <property type="protein sequence ID" value="MBP2290482.1"/>
    <property type="molecule type" value="Genomic_DNA"/>
</dbReference>
<keyword evidence="2" id="KW-1185">Reference proteome</keyword>
<evidence type="ECO:0000313" key="1">
    <source>
        <dbReference type="EMBL" id="MBP2290482.1"/>
    </source>
</evidence>
<evidence type="ECO:0000313" key="2">
    <source>
        <dbReference type="Proteomes" id="UP000781958"/>
    </source>
</evidence>
<comment type="caution">
    <text evidence="1">The sequence shown here is derived from an EMBL/GenBank/DDBJ whole genome shotgun (WGS) entry which is preliminary data.</text>
</comment>